<comment type="caution">
    <text evidence="2">The sequence shown here is derived from an EMBL/GenBank/DDBJ whole genome shotgun (WGS) entry which is preliminary data.</text>
</comment>
<feature type="compositionally biased region" description="Basic and acidic residues" evidence="1">
    <location>
        <begin position="64"/>
        <end position="74"/>
    </location>
</feature>
<proteinExistence type="predicted"/>
<dbReference type="OrthoDB" id="3003810at2759"/>
<sequence>MACTRLPLLASECGHALCMTTKGRLVNVQSKPERLSDLQIAQAQVNLLLKERDELRGMVAKLQVDPRQKRKLEEPSSGGDVSTPTRDPRKRPRVSAPEEQLCGKLALQEQRISELEGELSRSKARRNADEMELTNVRTCLKDLIDKAAANQELIQKLETEVDREANAAKAASVALLSKMNQLETATTTISTLTHRVKYLEHDRKCLKADVNRYRAKCCKMQTYYDSKLRSLEGKKQSSTSTKISSASTDLKTVDVHPSKPRRCFEPGELLRARDPHTRIDSQRAL</sequence>
<feature type="compositionally biased region" description="Low complexity" evidence="1">
    <location>
        <begin position="236"/>
        <end position="248"/>
    </location>
</feature>
<feature type="region of interest" description="Disordered" evidence="1">
    <location>
        <begin position="60"/>
        <end position="99"/>
    </location>
</feature>
<reference evidence="2" key="1">
    <citation type="submission" date="2020-05" db="EMBL/GenBank/DDBJ databases">
        <title>Mycena genomes resolve the evolution of fungal bioluminescence.</title>
        <authorList>
            <person name="Tsai I.J."/>
        </authorList>
    </citation>
    <scope>NUCLEOTIDE SEQUENCE</scope>
    <source>
        <strain evidence="2">CCC161011</strain>
    </source>
</reference>
<keyword evidence="3" id="KW-1185">Reference proteome</keyword>
<evidence type="ECO:0000313" key="3">
    <source>
        <dbReference type="Proteomes" id="UP000620124"/>
    </source>
</evidence>
<organism evidence="2 3">
    <name type="scientific">Mycena venus</name>
    <dbReference type="NCBI Taxonomy" id="2733690"/>
    <lineage>
        <taxon>Eukaryota</taxon>
        <taxon>Fungi</taxon>
        <taxon>Dikarya</taxon>
        <taxon>Basidiomycota</taxon>
        <taxon>Agaricomycotina</taxon>
        <taxon>Agaricomycetes</taxon>
        <taxon>Agaricomycetidae</taxon>
        <taxon>Agaricales</taxon>
        <taxon>Marasmiineae</taxon>
        <taxon>Mycenaceae</taxon>
        <taxon>Mycena</taxon>
    </lineage>
</organism>
<name>A0A8H7CJI6_9AGAR</name>
<protein>
    <submittedName>
        <fullName evidence="2">Uncharacterized protein</fullName>
    </submittedName>
</protein>
<dbReference type="EMBL" id="JACAZI010000019">
    <property type="protein sequence ID" value="KAF7340029.1"/>
    <property type="molecule type" value="Genomic_DNA"/>
</dbReference>
<accession>A0A8H7CJI6</accession>
<evidence type="ECO:0000256" key="1">
    <source>
        <dbReference type="SAM" id="MobiDB-lite"/>
    </source>
</evidence>
<dbReference type="AlphaFoldDB" id="A0A8H7CJI6"/>
<evidence type="ECO:0000313" key="2">
    <source>
        <dbReference type="EMBL" id="KAF7340029.1"/>
    </source>
</evidence>
<dbReference type="Proteomes" id="UP000620124">
    <property type="component" value="Unassembled WGS sequence"/>
</dbReference>
<feature type="compositionally biased region" description="Basic and acidic residues" evidence="1">
    <location>
        <begin position="251"/>
        <end position="285"/>
    </location>
</feature>
<gene>
    <name evidence="2" type="ORF">MVEN_01920800</name>
</gene>
<feature type="region of interest" description="Disordered" evidence="1">
    <location>
        <begin position="234"/>
        <end position="285"/>
    </location>
</feature>